<protein>
    <submittedName>
        <fullName evidence="5">DNA-binding transcriptional regulator, Lrp family</fullName>
    </submittedName>
</protein>
<feature type="domain" description="HTH asnC-type" evidence="4">
    <location>
        <begin position="1"/>
        <end position="54"/>
    </location>
</feature>
<dbReference type="InterPro" id="IPR011008">
    <property type="entry name" value="Dimeric_a/b-barrel"/>
</dbReference>
<reference evidence="5 6" key="1">
    <citation type="submission" date="2016-10" db="EMBL/GenBank/DDBJ databases">
        <authorList>
            <person name="de Groot N.N."/>
        </authorList>
    </citation>
    <scope>NUCLEOTIDE SEQUENCE [LARGE SCALE GENOMIC DNA]</scope>
    <source>
        <strain evidence="5 6">DSM 13760</strain>
    </source>
</reference>
<dbReference type="SUPFAM" id="SSF54909">
    <property type="entry name" value="Dimeric alpha+beta barrel"/>
    <property type="match status" value="1"/>
</dbReference>
<evidence type="ECO:0000256" key="3">
    <source>
        <dbReference type="ARBA" id="ARBA00023163"/>
    </source>
</evidence>
<keyword evidence="3" id="KW-0804">Transcription</keyword>
<evidence type="ECO:0000256" key="2">
    <source>
        <dbReference type="ARBA" id="ARBA00023125"/>
    </source>
</evidence>
<dbReference type="Gene3D" id="3.30.70.920">
    <property type="match status" value="1"/>
</dbReference>
<keyword evidence="1" id="KW-0805">Transcription regulation</keyword>
<dbReference type="GO" id="GO:0043565">
    <property type="term" value="F:sequence-specific DNA binding"/>
    <property type="evidence" value="ECO:0007669"/>
    <property type="project" value="InterPro"/>
</dbReference>
<dbReference type="STRING" id="142588.SAMN04488559_11744"/>
<evidence type="ECO:0000256" key="1">
    <source>
        <dbReference type="ARBA" id="ARBA00023015"/>
    </source>
</evidence>
<sequence length="130" mass="15233">MDEIDWKILQQLKKQARLTNKEMGQMIHMSGQGVGQRISNLIDQKVIERFTIEIKNEKKQIILVYLNEATYQSFEQAILAFEEVIEFYQVSGESCYTIIASFEAEKLNQFIAVISKYGRYKVNTIMNKLR</sequence>
<proteinExistence type="predicted"/>
<gene>
    <name evidence="5" type="ORF">SAMN04488559_11744</name>
</gene>
<keyword evidence="2 5" id="KW-0238">DNA-binding</keyword>
<evidence type="ECO:0000313" key="5">
    <source>
        <dbReference type="EMBL" id="SES01667.1"/>
    </source>
</evidence>
<dbReference type="GO" id="GO:0005829">
    <property type="term" value="C:cytosol"/>
    <property type="evidence" value="ECO:0007669"/>
    <property type="project" value="TreeGrafter"/>
</dbReference>
<keyword evidence="6" id="KW-1185">Reference proteome</keyword>
<dbReference type="PRINTS" id="PR00033">
    <property type="entry name" value="HTHASNC"/>
</dbReference>
<dbReference type="OrthoDB" id="34294at2"/>
<dbReference type="SUPFAM" id="SSF46785">
    <property type="entry name" value="Winged helix' DNA-binding domain"/>
    <property type="match status" value="1"/>
</dbReference>
<dbReference type="InterPro" id="IPR036390">
    <property type="entry name" value="WH_DNA-bd_sf"/>
</dbReference>
<dbReference type="PROSITE" id="PS50956">
    <property type="entry name" value="HTH_ASNC_2"/>
    <property type="match status" value="1"/>
</dbReference>
<evidence type="ECO:0000313" key="6">
    <source>
        <dbReference type="Proteomes" id="UP000198948"/>
    </source>
</evidence>
<dbReference type="InterPro" id="IPR019887">
    <property type="entry name" value="Tscrpt_reg_AsnC/Lrp_C"/>
</dbReference>
<name>A0A1H9TXM3_9LACT</name>
<dbReference type="InterPro" id="IPR036388">
    <property type="entry name" value="WH-like_DNA-bd_sf"/>
</dbReference>
<dbReference type="InterPro" id="IPR019888">
    <property type="entry name" value="Tscrpt_reg_AsnC-like"/>
</dbReference>
<dbReference type="Proteomes" id="UP000198948">
    <property type="component" value="Unassembled WGS sequence"/>
</dbReference>
<dbReference type="PANTHER" id="PTHR30154:SF55">
    <property type="entry name" value="HTH-TYPE TRANSCRIPTIONAL REGULATOR LRPB"/>
    <property type="match status" value="1"/>
</dbReference>
<dbReference type="AlphaFoldDB" id="A0A1H9TXM3"/>
<dbReference type="GO" id="GO:0043200">
    <property type="term" value="P:response to amino acid"/>
    <property type="evidence" value="ECO:0007669"/>
    <property type="project" value="TreeGrafter"/>
</dbReference>
<dbReference type="Pfam" id="PF01037">
    <property type="entry name" value="AsnC_trans_reg"/>
    <property type="match status" value="1"/>
</dbReference>
<dbReference type="Pfam" id="PF13404">
    <property type="entry name" value="HTH_AsnC-type"/>
    <property type="match status" value="1"/>
</dbReference>
<dbReference type="EMBL" id="FOHA01000017">
    <property type="protein sequence ID" value="SES01667.1"/>
    <property type="molecule type" value="Genomic_DNA"/>
</dbReference>
<dbReference type="InterPro" id="IPR000485">
    <property type="entry name" value="AsnC-type_HTH_dom"/>
</dbReference>
<dbReference type="Gene3D" id="1.10.10.10">
    <property type="entry name" value="Winged helix-like DNA-binding domain superfamily/Winged helix DNA-binding domain"/>
    <property type="match status" value="1"/>
</dbReference>
<dbReference type="RefSeq" id="WP_092653464.1">
    <property type="nucleotide sequence ID" value="NZ_FOHA01000017.1"/>
</dbReference>
<dbReference type="SMART" id="SM00344">
    <property type="entry name" value="HTH_ASNC"/>
    <property type="match status" value="1"/>
</dbReference>
<dbReference type="PANTHER" id="PTHR30154">
    <property type="entry name" value="LEUCINE-RESPONSIVE REGULATORY PROTEIN"/>
    <property type="match status" value="1"/>
</dbReference>
<evidence type="ECO:0000259" key="4">
    <source>
        <dbReference type="PROSITE" id="PS50956"/>
    </source>
</evidence>
<accession>A0A1H9TXM3</accession>
<organism evidence="5 6">
    <name type="scientific">Isobaculum melis</name>
    <dbReference type="NCBI Taxonomy" id="142588"/>
    <lineage>
        <taxon>Bacteria</taxon>
        <taxon>Bacillati</taxon>
        <taxon>Bacillota</taxon>
        <taxon>Bacilli</taxon>
        <taxon>Lactobacillales</taxon>
        <taxon>Carnobacteriaceae</taxon>
        <taxon>Isobaculum</taxon>
    </lineage>
</organism>